<dbReference type="AlphaFoldDB" id="A0A2P6RMS6"/>
<evidence type="ECO:0000313" key="1">
    <source>
        <dbReference type="EMBL" id="PRQ47728.1"/>
    </source>
</evidence>
<proteinExistence type="predicted"/>
<comment type="caution">
    <text evidence="1">The sequence shown here is derived from an EMBL/GenBank/DDBJ whole genome shotgun (WGS) entry which is preliminary data.</text>
</comment>
<protein>
    <submittedName>
        <fullName evidence="1">Uncharacterized protein</fullName>
    </submittedName>
</protein>
<accession>A0A2P6RMS6</accession>
<keyword evidence="2" id="KW-1185">Reference proteome</keyword>
<organism evidence="1 2">
    <name type="scientific">Rosa chinensis</name>
    <name type="common">China rose</name>
    <dbReference type="NCBI Taxonomy" id="74649"/>
    <lineage>
        <taxon>Eukaryota</taxon>
        <taxon>Viridiplantae</taxon>
        <taxon>Streptophyta</taxon>
        <taxon>Embryophyta</taxon>
        <taxon>Tracheophyta</taxon>
        <taxon>Spermatophyta</taxon>
        <taxon>Magnoliopsida</taxon>
        <taxon>eudicotyledons</taxon>
        <taxon>Gunneridae</taxon>
        <taxon>Pentapetalae</taxon>
        <taxon>rosids</taxon>
        <taxon>fabids</taxon>
        <taxon>Rosales</taxon>
        <taxon>Rosaceae</taxon>
        <taxon>Rosoideae</taxon>
        <taxon>Rosoideae incertae sedis</taxon>
        <taxon>Rosa</taxon>
    </lineage>
</organism>
<dbReference type="Gramene" id="PRQ47728">
    <property type="protein sequence ID" value="PRQ47728"/>
    <property type="gene ID" value="RchiOBHm_Chr2g0102881"/>
</dbReference>
<reference evidence="1 2" key="1">
    <citation type="journal article" date="2018" name="Nat. Genet.">
        <title>The Rosa genome provides new insights in the design of modern roses.</title>
        <authorList>
            <person name="Bendahmane M."/>
        </authorList>
    </citation>
    <scope>NUCLEOTIDE SEQUENCE [LARGE SCALE GENOMIC DNA]</scope>
    <source>
        <strain evidence="2">cv. Old Blush</strain>
    </source>
</reference>
<dbReference type="Proteomes" id="UP000238479">
    <property type="component" value="Chromosome 2"/>
</dbReference>
<dbReference type="EMBL" id="PDCK01000040">
    <property type="protein sequence ID" value="PRQ47728.1"/>
    <property type="molecule type" value="Genomic_DNA"/>
</dbReference>
<sequence>MLLSYFKWPPFMFLLAKLYHSTLTIGIILPPTTPSFISKFLGWPDDLLVNGAFTTQIHMIFGINHYQCKGEEFCKNKSTAKQEIFIN</sequence>
<evidence type="ECO:0000313" key="2">
    <source>
        <dbReference type="Proteomes" id="UP000238479"/>
    </source>
</evidence>
<name>A0A2P6RMS6_ROSCH</name>
<gene>
    <name evidence="1" type="ORF">RchiOBHm_Chr2g0102881</name>
</gene>